<keyword evidence="6" id="KW-1185">Reference proteome</keyword>
<organism evidence="5">
    <name type="scientific">Triticum aestivum</name>
    <name type="common">Wheat</name>
    <dbReference type="NCBI Taxonomy" id="4565"/>
    <lineage>
        <taxon>Eukaryota</taxon>
        <taxon>Viridiplantae</taxon>
        <taxon>Streptophyta</taxon>
        <taxon>Embryophyta</taxon>
        <taxon>Tracheophyta</taxon>
        <taxon>Spermatophyta</taxon>
        <taxon>Magnoliopsida</taxon>
        <taxon>Liliopsida</taxon>
        <taxon>Poales</taxon>
        <taxon>Poaceae</taxon>
        <taxon>BOP clade</taxon>
        <taxon>Pooideae</taxon>
        <taxon>Triticodae</taxon>
        <taxon>Triticeae</taxon>
        <taxon>Triticinae</taxon>
        <taxon>Triticum</taxon>
    </lineage>
</organism>
<reference evidence="5" key="1">
    <citation type="submission" date="2018-08" db="EMBL/GenBank/DDBJ databases">
        <authorList>
            <person name="Rossello M."/>
        </authorList>
    </citation>
    <scope>NUCLEOTIDE SEQUENCE [LARGE SCALE GENOMIC DNA]</scope>
    <source>
        <strain evidence="5">cv. Chinese Spring</strain>
    </source>
</reference>
<dbReference type="Gene3D" id="3.40.50.300">
    <property type="entry name" value="P-loop containing nucleotide triphosphate hydrolases"/>
    <property type="match status" value="1"/>
</dbReference>
<dbReference type="GO" id="GO:0005525">
    <property type="term" value="F:GTP binding"/>
    <property type="evidence" value="ECO:0007669"/>
    <property type="project" value="UniProtKB-KW"/>
</dbReference>
<dbReference type="OrthoDB" id="660477at2759"/>
<sequence length="389" mass="44531">MGGGGGCADGDGDWAVLPSPPLSDVTVALVGKISIGKNAIANCILGTHAFAPEFAYVSVTETCQKSSATFHDGCGATRTVNVIDTPGLLFDMEISTEDSRKEIIKCIEMIKDGIHAMIMVFSATSLFSCEEQNIEMIKLCQDRVVLFDNMTDNIECREMQRRKLLAAVDFVISSNGGKAFFYQMLPHIQEAKDGQHEISVHGCSAERIYEQPTRITKKVDENLNCMEVEIRRLRKSLRLRKLDEKKMSQQKEEINKLSGELEKARREELSRQEKEIRRLREKLAKSRKQHDNVKQEITNAEMLRRLVEVKVNEQNEEMTKLREELDKARQEEMSCKEEIQRLKESLKKSEKEHDNVKQELKNSECLRKLDEEKMNEQKEEINKFIALAC</sequence>
<dbReference type="GO" id="GO:0003924">
    <property type="term" value="F:GTPase activity"/>
    <property type="evidence" value="ECO:0000318"/>
    <property type="project" value="GO_Central"/>
</dbReference>
<dbReference type="Pfam" id="PF04548">
    <property type="entry name" value="AIG1"/>
    <property type="match status" value="2"/>
</dbReference>
<reference evidence="5" key="2">
    <citation type="submission" date="2018-10" db="UniProtKB">
        <authorList>
            <consortium name="EnsemblPlants"/>
        </authorList>
    </citation>
    <scope>IDENTIFICATION</scope>
</reference>
<dbReference type="Proteomes" id="UP000019116">
    <property type="component" value="Chromosome 6D"/>
</dbReference>
<dbReference type="Gramene" id="TraesCAD_scaffold_008979_01G000100.1">
    <property type="protein sequence ID" value="TraesCAD_scaffold_008979_01G000100.1"/>
    <property type="gene ID" value="TraesCAD_scaffold_008979_01G000100"/>
</dbReference>
<evidence type="ECO:0000256" key="2">
    <source>
        <dbReference type="ARBA" id="ARBA00023134"/>
    </source>
</evidence>
<dbReference type="InterPro" id="IPR006703">
    <property type="entry name" value="G_AIG1"/>
</dbReference>
<proteinExistence type="predicted"/>
<dbReference type="InterPro" id="IPR045058">
    <property type="entry name" value="GIMA/IAN/Toc"/>
</dbReference>
<evidence type="ECO:0000256" key="1">
    <source>
        <dbReference type="ARBA" id="ARBA00022741"/>
    </source>
</evidence>
<dbReference type="SMR" id="A0A3B6QA86"/>
<accession>A0A3B6QA86</accession>
<dbReference type="Gramene" id="TraesWEE_scaffold_010271_01G000800.1">
    <property type="protein sequence ID" value="TraesWEE_scaffold_010271_01G000800.1"/>
    <property type="gene ID" value="TraesWEE_scaffold_010271_01G000800"/>
</dbReference>
<dbReference type="STRING" id="4565.A0A3B6QA86"/>
<dbReference type="OMA" id="CMEVEIR"/>
<keyword evidence="1" id="KW-0547">Nucleotide-binding</keyword>
<evidence type="ECO:0000259" key="4">
    <source>
        <dbReference type="Pfam" id="PF04548"/>
    </source>
</evidence>
<keyword evidence="3" id="KW-0175">Coiled coil</keyword>
<feature type="domain" description="AIG1-type G" evidence="4">
    <location>
        <begin position="135"/>
        <end position="193"/>
    </location>
</feature>
<evidence type="ECO:0000313" key="6">
    <source>
        <dbReference type="Proteomes" id="UP000019116"/>
    </source>
</evidence>
<dbReference type="SUPFAM" id="SSF52540">
    <property type="entry name" value="P-loop containing nucleoside triphosphate hydrolases"/>
    <property type="match status" value="1"/>
</dbReference>
<evidence type="ECO:0000313" key="5">
    <source>
        <dbReference type="EnsemblPlants" id="TraesCS6D02G007300.1"/>
    </source>
</evidence>
<dbReference type="PANTHER" id="PTHR10903:SF185">
    <property type="entry name" value="AIG1-TYPE G DOMAIN-CONTAINING PROTEIN"/>
    <property type="match status" value="1"/>
</dbReference>
<dbReference type="PANTHER" id="PTHR10903">
    <property type="entry name" value="GTPASE, IMAP FAMILY MEMBER-RELATED"/>
    <property type="match status" value="1"/>
</dbReference>
<evidence type="ECO:0000256" key="3">
    <source>
        <dbReference type="SAM" id="Coils"/>
    </source>
</evidence>
<keyword evidence="2" id="KW-0342">GTP-binding</keyword>
<dbReference type="InterPro" id="IPR027417">
    <property type="entry name" value="P-loop_NTPase"/>
</dbReference>
<dbReference type="Gramene" id="TraesROB_scaffold_017063_01G000100.1">
    <property type="protein sequence ID" value="TraesROB_scaffold_017063_01G000100.1"/>
    <property type="gene ID" value="TraesROB_scaffold_017063_01G000100"/>
</dbReference>
<dbReference type="Gramene" id="TraesCS6D03G0016500.1">
    <property type="protein sequence ID" value="TraesCS6D03G0016500.1.CDS"/>
    <property type="gene ID" value="TraesCS6D03G0016500"/>
</dbReference>
<feature type="domain" description="AIG1-type G" evidence="4">
    <location>
        <begin position="26"/>
        <end position="134"/>
    </location>
</feature>
<dbReference type="AlphaFoldDB" id="A0A3B6QA86"/>
<feature type="coiled-coil region" evidence="3">
    <location>
        <begin position="240"/>
        <end position="380"/>
    </location>
</feature>
<dbReference type="Gramene" id="TraesCS6D02G007300.1">
    <property type="protein sequence ID" value="TraesCS6D02G007300.1"/>
    <property type="gene ID" value="TraesCS6D02G007300"/>
</dbReference>
<dbReference type="EnsemblPlants" id="TraesCS6D02G007300.1">
    <property type="protein sequence ID" value="TraesCS6D02G007300.1"/>
    <property type="gene ID" value="TraesCS6D02G007300"/>
</dbReference>
<name>A0A3B6QA86_WHEAT</name>
<protein>
    <recommendedName>
        <fullName evidence="4">AIG1-type G domain-containing protein</fullName>
    </recommendedName>
</protein>
<dbReference type="Gramene" id="TraesCLE_scaffold_008297_01G000200.1">
    <property type="protein sequence ID" value="TraesCLE_scaffold_008297_01G000200.1"/>
    <property type="gene ID" value="TraesCLE_scaffold_008297_01G000200"/>
</dbReference>